<dbReference type="PROSITE" id="PS51186">
    <property type="entry name" value="GNAT"/>
    <property type="match status" value="1"/>
</dbReference>
<dbReference type="InterPro" id="IPR000182">
    <property type="entry name" value="GNAT_dom"/>
</dbReference>
<keyword evidence="4" id="KW-1185">Reference proteome</keyword>
<reference evidence="2 4" key="1">
    <citation type="submission" date="2016-10" db="EMBL/GenBank/DDBJ databases">
        <title>Draft genome sequences of four alkaliphilic bacteria belonging to the Anaerobacillus genus.</title>
        <authorList>
            <person name="Bassil N.M."/>
            <person name="Lloyd J.R."/>
        </authorList>
    </citation>
    <scope>NUCLEOTIDE SEQUENCE [LARGE SCALE GENOMIC DNA]</scope>
    <source>
        <strain evidence="2 4">NB2006</strain>
    </source>
</reference>
<dbReference type="EMBL" id="CP063356">
    <property type="protein sequence ID" value="QOY35457.1"/>
    <property type="molecule type" value="Genomic_DNA"/>
</dbReference>
<evidence type="ECO:0000313" key="4">
    <source>
        <dbReference type="Proteomes" id="UP000180175"/>
    </source>
</evidence>
<evidence type="ECO:0000313" key="3">
    <source>
        <dbReference type="EMBL" id="QOY35457.1"/>
    </source>
</evidence>
<gene>
    <name evidence="3" type="ORF">AWH56_022670</name>
    <name evidence="2" type="ORF">AWH56_16240</name>
</gene>
<dbReference type="KEGG" id="aia:AWH56_022670"/>
<organism evidence="2 4">
    <name type="scientific">Anaerobacillus isosaccharinicus</name>
    <dbReference type="NCBI Taxonomy" id="1532552"/>
    <lineage>
        <taxon>Bacteria</taxon>
        <taxon>Bacillati</taxon>
        <taxon>Bacillota</taxon>
        <taxon>Bacilli</taxon>
        <taxon>Bacillales</taxon>
        <taxon>Bacillaceae</taxon>
        <taxon>Anaerobacillus</taxon>
    </lineage>
</organism>
<dbReference type="SUPFAM" id="SSF55729">
    <property type="entry name" value="Acyl-CoA N-acyltransferases (Nat)"/>
    <property type="match status" value="1"/>
</dbReference>
<sequence>MKVRKQFYNRKNDYEKVFQLLIDTYQQGGKFCNWHPSRWEYMHFHSYYQDEFSEKSGVWEVDGKIVAIVHNELGEGEAFFTVHPDHTYLKPEMLAHAEEYLFKVEDGKKKLRVYGNDFDYELNELFLNNQFVRNEENLQYNTICFFDRIKPFPTIKLPEGFALRSLEENNDLVKVDRVQHRGFNHEGEPPEDGVKGRELMQSAPNFRKDLTIAVESPDGMFVSYVGMWLCQEKKVAYVEPVCTDPDFRNMGLGKAAVLESVRRCAELGAQEVIVESSLPIYLSSGFVPSFIRYPWDKKY</sequence>
<dbReference type="Proteomes" id="UP000180175">
    <property type="component" value="Chromosome"/>
</dbReference>
<reference evidence="3 4" key="3">
    <citation type="journal article" date="2019" name="Int. J. Syst. Evol. Microbiol.">
        <title>Anaerobacillus isosaccharinicus sp. nov., an alkaliphilic bacterium which degrades isosaccharinic acid.</title>
        <authorList>
            <person name="Bassil N.M."/>
            <person name="Lloyd J.R."/>
        </authorList>
    </citation>
    <scope>NUCLEOTIDE SEQUENCE [LARGE SCALE GENOMIC DNA]</scope>
    <source>
        <strain evidence="3 4">NB2006</strain>
    </source>
</reference>
<dbReference type="AlphaFoldDB" id="A0A1S2LH26"/>
<reference evidence="3" key="4">
    <citation type="submission" date="2020-10" db="EMBL/GenBank/DDBJ databases">
        <authorList>
            <person name="Bassil N.M."/>
            <person name="Lloyd J.R."/>
        </authorList>
    </citation>
    <scope>NUCLEOTIDE SEQUENCE</scope>
    <source>
        <strain evidence="3">NB2006</strain>
    </source>
</reference>
<evidence type="ECO:0000313" key="2">
    <source>
        <dbReference type="EMBL" id="OIJ11027.1"/>
    </source>
</evidence>
<dbReference type="OrthoDB" id="62792at2"/>
<dbReference type="RefSeq" id="WP_071318057.1">
    <property type="nucleotide sequence ID" value="NZ_CP063356.2"/>
</dbReference>
<feature type="domain" description="N-acetyltransferase" evidence="1">
    <location>
        <begin position="161"/>
        <end position="299"/>
    </location>
</feature>
<proteinExistence type="predicted"/>
<dbReference type="InterPro" id="IPR016181">
    <property type="entry name" value="Acyl_CoA_acyltransferase"/>
</dbReference>
<dbReference type="EMBL" id="LQXD01000142">
    <property type="protein sequence ID" value="OIJ11027.1"/>
    <property type="molecule type" value="Genomic_DNA"/>
</dbReference>
<keyword evidence="3" id="KW-0808">Transferase</keyword>
<accession>A0A1S2LH26</accession>
<evidence type="ECO:0000259" key="1">
    <source>
        <dbReference type="PROSITE" id="PS51186"/>
    </source>
</evidence>
<dbReference type="Pfam" id="PF00583">
    <property type="entry name" value="Acetyltransf_1"/>
    <property type="match status" value="1"/>
</dbReference>
<dbReference type="GO" id="GO:0016747">
    <property type="term" value="F:acyltransferase activity, transferring groups other than amino-acyl groups"/>
    <property type="evidence" value="ECO:0007669"/>
    <property type="project" value="InterPro"/>
</dbReference>
<reference evidence="3 4" key="2">
    <citation type="journal article" date="2017" name="Genome Announc.">
        <title>Draft Genome Sequences of Four Alkaliphilic Bacteria Belonging to the Anaerobacillus Genus.</title>
        <authorList>
            <person name="Bassil N.M."/>
            <person name="Lloyd J.R."/>
        </authorList>
    </citation>
    <scope>NUCLEOTIDE SEQUENCE [LARGE SCALE GENOMIC DNA]</scope>
    <source>
        <strain evidence="3 4">NB2006</strain>
    </source>
</reference>
<dbReference type="Gene3D" id="3.40.630.30">
    <property type="match status" value="1"/>
</dbReference>
<dbReference type="CDD" id="cd04301">
    <property type="entry name" value="NAT_SF"/>
    <property type="match status" value="1"/>
</dbReference>
<name>A0A1S2LH26_9BACI</name>
<protein>
    <submittedName>
        <fullName evidence="3">GNAT family N-acetyltransferase</fullName>
    </submittedName>
</protein>